<dbReference type="AlphaFoldDB" id="U6KD86"/>
<feature type="compositionally biased region" description="Acidic residues" evidence="1">
    <location>
        <begin position="44"/>
        <end position="60"/>
    </location>
</feature>
<organism evidence="2 3">
    <name type="scientific">Eimeria mitis</name>
    <dbReference type="NCBI Taxonomy" id="44415"/>
    <lineage>
        <taxon>Eukaryota</taxon>
        <taxon>Sar</taxon>
        <taxon>Alveolata</taxon>
        <taxon>Apicomplexa</taxon>
        <taxon>Conoidasida</taxon>
        <taxon>Coccidia</taxon>
        <taxon>Eucoccidiorida</taxon>
        <taxon>Eimeriorina</taxon>
        <taxon>Eimeriidae</taxon>
        <taxon>Eimeria</taxon>
    </lineage>
</organism>
<reference evidence="2" key="2">
    <citation type="submission" date="2013-10" db="EMBL/GenBank/DDBJ databases">
        <authorList>
            <person name="Aslett M."/>
        </authorList>
    </citation>
    <scope>NUCLEOTIDE SEQUENCE [LARGE SCALE GENOMIC DNA]</scope>
    <source>
        <strain evidence="2">Houghton</strain>
    </source>
</reference>
<name>U6KD86_9EIME</name>
<protein>
    <submittedName>
        <fullName evidence="2">Uncharacterized protein</fullName>
    </submittedName>
</protein>
<accession>U6KD86</accession>
<dbReference type="GeneID" id="60404012"/>
<reference evidence="2" key="1">
    <citation type="submission" date="2013-10" db="EMBL/GenBank/DDBJ databases">
        <title>Genomic analysis of the causative agents of coccidiosis in chickens.</title>
        <authorList>
            <person name="Reid A.J."/>
            <person name="Blake D."/>
            <person name="Billington K."/>
            <person name="Browne H."/>
            <person name="Dunn M."/>
            <person name="Hung S."/>
            <person name="Kawahara F."/>
            <person name="Miranda-Saavedra D."/>
            <person name="Mourier T."/>
            <person name="Nagra H."/>
            <person name="Otto T.D."/>
            <person name="Rawlings N."/>
            <person name="Sanchez A."/>
            <person name="Sanders M."/>
            <person name="Subramaniam C."/>
            <person name="Tay Y."/>
            <person name="Dear P."/>
            <person name="Doerig C."/>
            <person name="Gruber A."/>
            <person name="Parkinson J."/>
            <person name="Shirley M."/>
            <person name="Wan K.L."/>
            <person name="Berriman M."/>
            <person name="Tomley F."/>
            <person name="Pain A."/>
        </authorList>
    </citation>
    <scope>NUCLEOTIDE SEQUENCE [LARGE SCALE GENOMIC DNA]</scope>
    <source>
        <strain evidence="2">Houghton</strain>
    </source>
</reference>
<dbReference type="VEuPathDB" id="ToxoDB:EMH_0040370"/>
<dbReference type="EMBL" id="HG735411">
    <property type="protein sequence ID" value="CDJ35889.1"/>
    <property type="molecule type" value="Genomic_DNA"/>
</dbReference>
<dbReference type="Proteomes" id="UP000030744">
    <property type="component" value="Unassembled WGS sequence"/>
</dbReference>
<keyword evidence="3" id="KW-1185">Reference proteome</keyword>
<sequence>MQLLDRLPDPKAPQLQAPESVRDTAVDAEMRAGPTESADGAELTLDEESEWEDCSSDDGDATTVASEQQKLEAILKARVLHRSHAIFCRQRLRRLEPKLAEQCVLEDMAGALPQHALASRKWSLAVCKQHKLQRQLGRVRGVVSLQQQQELLLSPQQRRLLWQREAEHQRKWQHWRMKVGIKANILQRTILRETKFFL</sequence>
<proteinExistence type="predicted"/>
<dbReference type="RefSeq" id="XP_037878178.1">
    <property type="nucleotide sequence ID" value="XM_038022324.1"/>
</dbReference>
<evidence type="ECO:0000256" key="1">
    <source>
        <dbReference type="SAM" id="MobiDB-lite"/>
    </source>
</evidence>
<feature type="region of interest" description="Disordered" evidence="1">
    <location>
        <begin position="1"/>
        <end position="61"/>
    </location>
</feature>
<evidence type="ECO:0000313" key="3">
    <source>
        <dbReference type="Proteomes" id="UP000030744"/>
    </source>
</evidence>
<gene>
    <name evidence="2" type="ORF">EMH_0040370</name>
</gene>
<evidence type="ECO:0000313" key="2">
    <source>
        <dbReference type="EMBL" id="CDJ35889.1"/>
    </source>
</evidence>
<feature type="compositionally biased region" description="Basic and acidic residues" evidence="1">
    <location>
        <begin position="20"/>
        <end position="30"/>
    </location>
</feature>